<accession>A0A0X2NKX4</accession>
<evidence type="ECO:0000256" key="1">
    <source>
        <dbReference type="ARBA" id="ARBA00022729"/>
    </source>
</evidence>
<proteinExistence type="inferred from homology"/>
<feature type="compositionally biased region" description="Pro residues" evidence="3">
    <location>
        <begin position="201"/>
        <end position="213"/>
    </location>
</feature>
<sequence>MKFSSPAGHRTRTIAAALAVSAALVVTACSSDGDEDAPASSATSAPTTTQAQAPLPTAAELGDLLNRALDPALPVEEKAGTVQDGAEAGELFDQMSRAAQDSGATFAVVDPVLPGDTPEIALATATLTLPEQDPITVDNAEFVKQDGEWKISRAWACTLVGQVAEGGEENLPVFCGGDPAPAPAPEEVPAENPAPVEEAPAPAPAPGPAPEAAPAPAGDEGIRSALLGAGVDQATADKLAANPDATVAAAVEMGIPQATADQFRTNPQGAIEALRGAGIDPVTAAPQLAAQL</sequence>
<comment type="similarity">
    <text evidence="2">Belongs to the MTB12 family.</text>
</comment>
<feature type="region of interest" description="Disordered" evidence="3">
    <location>
        <begin position="31"/>
        <end position="53"/>
    </location>
</feature>
<feature type="chain" id="PRO_5038470173" description="Low molecular weight antigen MTB12-like C-terminal domain-containing protein" evidence="4">
    <location>
        <begin position="29"/>
        <end position="292"/>
    </location>
</feature>
<evidence type="ECO:0000256" key="2">
    <source>
        <dbReference type="ARBA" id="ARBA00093774"/>
    </source>
</evidence>
<dbReference type="InterPro" id="IPR058644">
    <property type="entry name" value="Mtb12-like_C"/>
</dbReference>
<organism evidence="6 7">
    <name type="scientific">Corynebacterium variabile</name>
    <dbReference type="NCBI Taxonomy" id="1727"/>
    <lineage>
        <taxon>Bacteria</taxon>
        <taxon>Bacillati</taxon>
        <taxon>Actinomycetota</taxon>
        <taxon>Actinomycetes</taxon>
        <taxon>Mycobacteriales</taxon>
        <taxon>Corynebacteriaceae</taxon>
        <taxon>Corynebacterium</taxon>
    </lineage>
</organism>
<feature type="domain" description="Low molecular weight antigen MTB12-like C-terminal" evidence="5">
    <location>
        <begin position="54"/>
        <end position="163"/>
    </location>
</feature>
<name>A0A0X2NKX4_9CORY</name>
<feature type="signal peptide" evidence="4">
    <location>
        <begin position="1"/>
        <end position="28"/>
    </location>
</feature>
<dbReference type="RefSeq" id="WP_073884025.1">
    <property type="nucleotide sequence ID" value="NZ_FAUH01000009.1"/>
</dbReference>
<feature type="region of interest" description="Disordered" evidence="3">
    <location>
        <begin position="177"/>
        <end position="220"/>
    </location>
</feature>
<dbReference type="OrthoDB" id="4567960at2"/>
<keyword evidence="7" id="KW-1185">Reference proteome</keyword>
<dbReference type="Pfam" id="PF26580">
    <property type="entry name" value="Mtb12_C"/>
    <property type="match status" value="1"/>
</dbReference>
<evidence type="ECO:0000313" key="6">
    <source>
        <dbReference type="EMBL" id="CUU66136.1"/>
    </source>
</evidence>
<evidence type="ECO:0000313" key="7">
    <source>
        <dbReference type="Proteomes" id="UP000182498"/>
    </source>
</evidence>
<feature type="compositionally biased region" description="Low complexity" evidence="3">
    <location>
        <begin position="187"/>
        <end position="200"/>
    </location>
</feature>
<feature type="compositionally biased region" description="Low complexity" evidence="3">
    <location>
        <begin position="38"/>
        <end position="53"/>
    </location>
</feature>
<evidence type="ECO:0000256" key="3">
    <source>
        <dbReference type="SAM" id="MobiDB-lite"/>
    </source>
</evidence>
<dbReference type="EMBL" id="FAUH01000009">
    <property type="protein sequence ID" value="CUU66136.1"/>
    <property type="molecule type" value="Genomic_DNA"/>
</dbReference>
<protein>
    <recommendedName>
        <fullName evidence="5">Low molecular weight antigen MTB12-like C-terminal domain-containing protein</fullName>
    </recommendedName>
</protein>
<reference evidence="7" key="1">
    <citation type="submission" date="2015-11" db="EMBL/GenBank/DDBJ databases">
        <authorList>
            <person name="Dugat-Bony E."/>
        </authorList>
    </citation>
    <scope>NUCLEOTIDE SEQUENCE [LARGE SCALE GENOMIC DNA]</scope>
    <source>
        <strain evidence="7">Mu292</strain>
    </source>
</reference>
<dbReference type="Proteomes" id="UP000182498">
    <property type="component" value="Unassembled WGS sequence"/>
</dbReference>
<evidence type="ECO:0000259" key="5">
    <source>
        <dbReference type="Pfam" id="PF26580"/>
    </source>
</evidence>
<gene>
    <name evidence="6" type="ORF">CVAR292_01474</name>
</gene>
<dbReference type="PROSITE" id="PS51257">
    <property type="entry name" value="PROKAR_LIPOPROTEIN"/>
    <property type="match status" value="1"/>
</dbReference>
<keyword evidence="1 4" id="KW-0732">Signal</keyword>
<evidence type="ECO:0000256" key="4">
    <source>
        <dbReference type="SAM" id="SignalP"/>
    </source>
</evidence>
<dbReference type="AlphaFoldDB" id="A0A0X2NKX4"/>